<dbReference type="Pfam" id="PF14965">
    <property type="entry name" value="BRI3BP"/>
    <property type="match status" value="1"/>
</dbReference>
<dbReference type="PANTHER" id="PTHR14550">
    <property type="entry name" value="TRANSMEMBRANE PROTEIN 109"/>
    <property type="match status" value="1"/>
</dbReference>
<organism evidence="3 4">
    <name type="scientific">Jaculus jaculus</name>
    <name type="common">Lesser Egyptian jerboa</name>
    <dbReference type="NCBI Taxonomy" id="51337"/>
    <lineage>
        <taxon>Eukaryota</taxon>
        <taxon>Metazoa</taxon>
        <taxon>Chordata</taxon>
        <taxon>Craniata</taxon>
        <taxon>Vertebrata</taxon>
        <taxon>Euteleostomi</taxon>
        <taxon>Mammalia</taxon>
        <taxon>Eutheria</taxon>
        <taxon>Euarchontoglires</taxon>
        <taxon>Glires</taxon>
        <taxon>Rodentia</taxon>
        <taxon>Myomorpha</taxon>
        <taxon>Dipodoidea</taxon>
        <taxon>Dipodidae</taxon>
        <taxon>Dipodinae</taxon>
        <taxon>Jaculus</taxon>
    </lineage>
</organism>
<feature type="chain" id="PRO_5034944607" evidence="2">
    <location>
        <begin position="34"/>
        <end position="243"/>
    </location>
</feature>
<evidence type="ECO:0000256" key="2">
    <source>
        <dbReference type="SAM" id="SignalP"/>
    </source>
</evidence>
<dbReference type="GO" id="GO:0071480">
    <property type="term" value="P:cellular response to gamma radiation"/>
    <property type="evidence" value="ECO:0007669"/>
    <property type="project" value="Ensembl"/>
</dbReference>
<evidence type="ECO:0000313" key="3">
    <source>
        <dbReference type="Ensembl" id="ENSJJAP00000018758.1"/>
    </source>
</evidence>
<dbReference type="GO" id="GO:0042771">
    <property type="term" value="P:intrinsic apoptotic signaling pathway in response to DNA damage by p53 class mediator"/>
    <property type="evidence" value="ECO:0007669"/>
    <property type="project" value="Ensembl"/>
</dbReference>
<feature type="transmembrane region" description="Helical" evidence="1">
    <location>
        <begin position="84"/>
        <end position="110"/>
    </location>
</feature>
<dbReference type="AlphaFoldDB" id="A0A8C5L936"/>
<dbReference type="Ensembl" id="ENSJJAT00000025290.1">
    <property type="protein sequence ID" value="ENSJJAP00000018758.1"/>
    <property type="gene ID" value="ENSJJAG00000019926.1"/>
</dbReference>
<keyword evidence="4" id="KW-1185">Reference proteome</keyword>
<keyword evidence="1" id="KW-0472">Membrane</keyword>
<feature type="signal peptide" evidence="2">
    <location>
        <begin position="1"/>
        <end position="33"/>
    </location>
</feature>
<dbReference type="RefSeq" id="XP_044998272.1">
    <property type="nucleotide sequence ID" value="XM_045142337.1"/>
</dbReference>
<dbReference type="Proteomes" id="UP000694385">
    <property type="component" value="Unassembled WGS sequence"/>
</dbReference>
<proteinExistence type="predicted"/>
<dbReference type="CTD" id="79073"/>
<sequence length="243" mass="26246">MAAAGSNPSWSKHLLRAILVALVALVFLHSASSQSHRDFASPGQQKREASGDLLTQIGRSLREMLENLLGLETMHLITETLSQVMWAISSAVSVACFALSGIAAQLLSALGLDGDHLTQGLKLSPSQVQTLLLWGAAALVLYWLLSLLLGLVLALLGRILGALKLVILVASFVGLVRSVPDPSSRALMLLALLTIYSLLSRLMGSRASGSHLEAKVRGLERQMEELRWRQRRAVKAARNVEED</sequence>
<evidence type="ECO:0000256" key="1">
    <source>
        <dbReference type="SAM" id="Phobius"/>
    </source>
</evidence>
<dbReference type="PANTHER" id="PTHR14550:SF2">
    <property type="entry name" value="TRANSMEMBRANE PROTEIN 109"/>
    <property type="match status" value="1"/>
</dbReference>
<feature type="transmembrane region" description="Helical" evidence="1">
    <location>
        <begin position="159"/>
        <end position="179"/>
    </location>
</feature>
<gene>
    <name evidence="3" type="primary">Tmem109</name>
</gene>
<dbReference type="OrthoDB" id="9902161at2759"/>
<keyword evidence="1" id="KW-1133">Transmembrane helix</keyword>
<name>A0A8C5L936_JACJA</name>
<dbReference type="GeneID" id="101610858"/>
<protein>
    <submittedName>
        <fullName evidence="3">Transmembrane protein 109</fullName>
    </submittedName>
</protein>
<feature type="transmembrane region" description="Helical" evidence="1">
    <location>
        <begin position="186"/>
        <end position="203"/>
    </location>
</feature>
<dbReference type="GeneTree" id="ENSGT00390000015704"/>
<keyword evidence="1" id="KW-0812">Transmembrane</keyword>
<dbReference type="RefSeq" id="XP_004667742.1">
    <property type="nucleotide sequence ID" value="XM_004667685.2"/>
</dbReference>
<feature type="transmembrane region" description="Helical" evidence="1">
    <location>
        <begin position="131"/>
        <end position="153"/>
    </location>
</feature>
<keyword evidence="2" id="KW-0732">Signal</keyword>
<dbReference type="GO" id="GO:0043069">
    <property type="term" value="P:negative regulation of programmed cell death"/>
    <property type="evidence" value="ECO:0007669"/>
    <property type="project" value="Ensembl"/>
</dbReference>
<accession>A0A8C5L936</accession>
<reference evidence="3" key="2">
    <citation type="submission" date="2025-09" db="UniProtKB">
        <authorList>
            <consortium name="Ensembl"/>
        </authorList>
    </citation>
    <scope>IDENTIFICATION</scope>
</reference>
<dbReference type="InterPro" id="IPR039492">
    <property type="entry name" value="TMEM109"/>
</dbReference>
<evidence type="ECO:0000313" key="4">
    <source>
        <dbReference type="Proteomes" id="UP000694385"/>
    </source>
</evidence>
<reference evidence="3" key="1">
    <citation type="submission" date="2025-08" db="UniProtKB">
        <authorList>
            <consortium name="Ensembl"/>
        </authorList>
    </citation>
    <scope>IDENTIFICATION</scope>
</reference>
<dbReference type="OMA" id="VFKVILM"/>